<comment type="caution">
    <text evidence="1">The sequence shown here is derived from an EMBL/GenBank/DDBJ whole genome shotgun (WGS) entry which is preliminary data.</text>
</comment>
<gene>
    <name evidence="1" type="ORF">GCM10011386_20540</name>
</gene>
<dbReference type="EMBL" id="BMIK01000005">
    <property type="protein sequence ID" value="GGC28394.1"/>
    <property type="molecule type" value="Genomic_DNA"/>
</dbReference>
<protein>
    <recommendedName>
        <fullName evidence="3">DUF4926 domain-containing protein</fullName>
    </recommendedName>
</protein>
<accession>A0ABQ1LQJ6</accession>
<keyword evidence="2" id="KW-1185">Reference proteome</keyword>
<sequence>MKDLIGTTVMVHPELTQDPVNKQGQMGTITHLVDEDRLAYVRFKNDVIGLYSTDALLMLIPPELVVDKLRTEIGIFEMDASEVVDILEMYQLHATRIPEVQQEALDWAMTHDRISKAIVFSVEDRIGFQLDRPDQQQKPGRGR</sequence>
<reference evidence="2" key="1">
    <citation type="journal article" date="2019" name="Int. J. Syst. Evol. Microbiol.">
        <title>The Global Catalogue of Microorganisms (GCM) 10K type strain sequencing project: providing services to taxonomists for standard genome sequencing and annotation.</title>
        <authorList>
            <consortium name="The Broad Institute Genomics Platform"/>
            <consortium name="The Broad Institute Genome Sequencing Center for Infectious Disease"/>
            <person name="Wu L."/>
            <person name="Ma J."/>
        </authorList>
    </citation>
    <scope>NUCLEOTIDE SEQUENCE [LARGE SCALE GENOMIC DNA]</scope>
    <source>
        <strain evidence="2">CGMCC 1.15342</strain>
    </source>
</reference>
<evidence type="ECO:0008006" key="3">
    <source>
        <dbReference type="Google" id="ProtNLM"/>
    </source>
</evidence>
<proteinExistence type="predicted"/>
<name>A0ABQ1LQJ6_9SPHI</name>
<dbReference type="RefSeq" id="WP_188750259.1">
    <property type="nucleotide sequence ID" value="NZ_BMIK01000005.1"/>
</dbReference>
<organism evidence="1 2">
    <name type="scientific">Parapedobacter defluvii</name>
    <dbReference type="NCBI Taxonomy" id="2045106"/>
    <lineage>
        <taxon>Bacteria</taxon>
        <taxon>Pseudomonadati</taxon>
        <taxon>Bacteroidota</taxon>
        <taxon>Sphingobacteriia</taxon>
        <taxon>Sphingobacteriales</taxon>
        <taxon>Sphingobacteriaceae</taxon>
        <taxon>Parapedobacter</taxon>
    </lineage>
</organism>
<evidence type="ECO:0000313" key="1">
    <source>
        <dbReference type="EMBL" id="GGC28394.1"/>
    </source>
</evidence>
<dbReference type="Proteomes" id="UP000597338">
    <property type="component" value="Unassembled WGS sequence"/>
</dbReference>
<evidence type="ECO:0000313" key="2">
    <source>
        <dbReference type="Proteomes" id="UP000597338"/>
    </source>
</evidence>